<gene>
    <name evidence="5" type="ORF">ABY42_11370</name>
</gene>
<dbReference type="GeneID" id="25246562"/>
<dbReference type="Pfam" id="PF00583">
    <property type="entry name" value="Acetyltransf_1"/>
    <property type="match status" value="1"/>
</dbReference>
<dbReference type="EMBL" id="CP011947">
    <property type="protein sequence ID" value="AKU08299.1"/>
    <property type="molecule type" value="Genomic_DNA"/>
</dbReference>
<dbReference type="GO" id="GO:0016747">
    <property type="term" value="F:acyltransferase activity, transferring groups other than amino-acyl groups"/>
    <property type="evidence" value="ECO:0007669"/>
    <property type="project" value="InterPro"/>
</dbReference>
<feature type="compositionally biased region" description="Basic and acidic residues" evidence="3">
    <location>
        <begin position="1"/>
        <end position="13"/>
    </location>
</feature>
<organism evidence="5 6">
    <name type="scientific">Haloferax gibbonsii</name>
    <dbReference type="NCBI Taxonomy" id="35746"/>
    <lineage>
        <taxon>Archaea</taxon>
        <taxon>Methanobacteriati</taxon>
        <taxon>Methanobacteriota</taxon>
        <taxon>Stenosarchaea group</taxon>
        <taxon>Halobacteria</taxon>
        <taxon>Halobacteriales</taxon>
        <taxon>Haloferacaceae</taxon>
        <taxon>Haloferax</taxon>
    </lineage>
</organism>
<dbReference type="Gene3D" id="3.40.630.30">
    <property type="match status" value="1"/>
</dbReference>
<evidence type="ECO:0000256" key="1">
    <source>
        <dbReference type="ARBA" id="ARBA00022679"/>
    </source>
</evidence>
<evidence type="ECO:0000259" key="4">
    <source>
        <dbReference type="PROSITE" id="PS51186"/>
    </source>
</evidence>
<evidence type="ECO:0000313" key="6">
    <source>
        <dbReference type="Proteomes" id="UP000066124"/>
    </source>
</evidence>
<dbReference type="InterPro" id="IPR050680">
    <property type="entry name" value="YpeA/RimI_acetyltransf"/>
</dbReference>
<feature type="domain" description="N-acetyltransferase" evidence="4">
    <location>
        <begin position="65"/>
        <end position="208"/>
    </location>
</feature>
<feature type="compositionally biased region" description="Acidic residues" evidence="3">
    <location>
        <begin position="14"/>
        <end position="24"/>
    </location>
</feature>
<proteinExistence type="predicted"/>
<feature type="region of interest" description="Disordered" evidence="3">
    <location>
        <begin position="1"/>
        <end position="29"/>
    </location>
</feature>
<name>A0A0K1IV49_HALGI</name>
<sequence>MSRAENRGSRRESEDETTASDELDDTLRDYREASPAFALRRTKEKIMATKTTAAENRTDVQRAETEEDVIRINDFFNLQQIIQELHSFTFRDNLIRAFERDDRELYYTEAGGEITAGLMVWCESRILEEDEAQIRLTATHPEHREQGLAHTLVSTAIEFARQHEKEMMKAETDANSPAVAFWEACGFKQTSFRETKNGRKMVMMVREL</sequence>
<evidence type="ECO:0000256" key="3">
    <source>
        <dbReference type="SAM" id="MobiDB-lite"/>
    </source>
</evidence>
<evidence type="ECO:0000256" key="2">
    <source>
        <dbReference type="ARBA" id="ARBA00023315"/>
    </source>
</evidence>
<dbReference type="PANTHER" id="PTHR43420">
    <property type="entry name" value="ACETYLTRANSFERASE"/>
    <property type="match status" value="1"/>
</dbReference>
<dbReference type="AlphaFoldDB" id="A0A0K1IV49"/>
<dbReference type="InterPro" id="IPR016181">
    <property type="entry name" value="Acyl_CoA_acyltransferase"/>
</dbReference>
<dbReference type="KEGG" id="hgi:ABY42_11370"/>
<keyword evidence="2" id="KW-0012">Acyltransferase</keyword>
<accession>A0A0K1IV49</accession>
<dbReference type="PATRIC" id="fig|35746.4.peg.2462"/>
<keyword evidence="1" id="KW-0808">Transferase</keyword>
<dbReference type="SUPFAM" id="SSF55729">
    <property type="entry name" value="Acyl-CoA N-acyltransferases (Nat)"/>
    <property type="match status" value="1"/>
</dbReference>
<dbReference type="InterPro" id="IPR000182">
    <property type="entry name" value="GNAT_dom"/>
</dbReference>
<dbReference type="Proteomes" id="UP000066124">
    <property type="component" value="Chromosome"/>
</dbReference>
<evidence type="ECO:0000313" key="5">
    <source>
        <dbReference type="EMBL" id="AKU08299.1"/>
    </source>
</evidence>
<dbReference type="PROSITE" id="PS51186">
    <property type="entry name" value="GNAT"/>
    <property type="match status" value="1"/>
</dbReference>
<dbReference type="RefSeq" id="WP_050459540.1">
    <property type="nucleotide sequence ID" value="NZ_CP011947.1"/>
</dbReference>
<protein>
    <recommendedName>
        <fullName evidence="4">N-acetyltransferase domain-containing protein</fullName>
    </recommendedName>
</protein>
<reference evidence="6" key="1">
    <citation type="journal article" date="2015" name="J. Biotechnol.">
        <title>Complete genome sequence of Haloferax gibbonsii strain ARA6, a potential producer of polyhydroxyalkanoates and halocins isolated from Araruama, Rio de Janeiro, Brasil.</title>
        <authorList>
            <person name="Pinto L.H."/>
            <person name="D'Alincourt Carvalho-Assef A.P."/>
            <person name="Vieira R.P."/>
            <person name="Clementino M.M."/>
            <person name="Albano R.M."/>
        </authorList>
    </citation>
    <scope>NUCLEOTIDE SEQUENCE [LARGE SCALE GENOMIC DNA]</scope>
    <source>
        <strain evidence="6">ARA6</strain>
    </source>
</reference>
<dbReference type="CDD" id="cd04301">
    <property type="entry name" value="NAT_SF"/>
    <property type="match status" value="1"/>
</dbReference>